<reference evidence="1 2" key="1">
    <citation type="submission" date="2016-11" db="EMBL/GenBank/DDBJ databases">
        <title>Description of two novel members of the family Erysipelotrichaceae: Ileibacterium lipovorans gen. nov., sp. nov. and Dubosiella newyorkensis, gen. nov., sp. nov.</title>
        <authorList>
            <person name="Cox L.M."/>
            <person name="Sohn J."/>
            <person name="Tyrrell K.L."/>
            <person name="Citron D.M."/>
            <person name="Lawson P.A."/>
            <person name="Patel N.B."/>
            <person name="Iizumi T."/>
            <person name="Perez-Perez G.I."/>
            <person name="Goldstein E.J."/>
            <person name="Blaser M.J."/>
        </authorList>
    </citation>
    <scope>NUCLEOTIDE SEQUENCE [LARGE SCALE GENOMIC DNA]</scope>
    <source>
        <strain evidence="1 2">NYU-BL-A3</strain>
    </source>
</reference>
<evidence type="ECO:0008006" key="3">
    <source>
        <dbReference type="Google" id="ProtNLM"/>
    </source>
</evidence>
<dbReference type="GeneID" id="82202067"/>
<dbReference type="InterPro" id="IPR029058">
    <property type="entry name" value="AB_hydrolase_fold"/>
</dbReference>
<comment type="caution">
    <text evidence="1">The sequence shown here is derived from an EMBL/GenBank/DDBJ whole genome shotgun (WGS) entry which is preliminary data.</text>
</comment>
<dbReference type="InterPro" id="IPR050583">
    <property type="entry name" value="Mycobacterial_A85_antigen"/>
</dbReference>
<dbReference type="InterPro" id="IPR000801">
    <property type="entry name" value="Esterase-like"/>
</dbReference>
<dbReference type="SUPFAM" id="SSF53474">
    <property type="entry name" value="alpha/beta-Hydrolases"/>
    <property type="match status" value="1"/>
</dbReference>
<dbReference type="OrthoDB" id="9803578at2"/>
<gene>
    <name evidence="1" type="ORF">BO222_02295</name>
</gene>
<sequence length="276" mass="30887">MAVMHATIYSDSLKRTVPITIILPSDKVDQDGRRMNKAPYKSLYLLHGIFGDQTDWLYGTRIARWAMDHDIAVIMPAGENHFYLNQPGAGFDYQNFIGSELVELTREMFPLSKHREDTYIGGLSMGGFGALNNGLKNPETFGGIIALSSASLSTNQFPDSDDSDNILGMKSFTEACSGFKKSDLELEENQLETYIRKNAQNNNCPRMYLACGTDDFLISGNHQLRDLFIENGYDVTYDEIPGGHDWTFWDRQIEKAIEWISPSVQAGLSSGNVGKK</sequence>
<dbReference type="EMBL" id="MPJW01000069">
    <property type="protein sequence ID" value="OLU41982.1"/>
    <property type="molecule type" value="Genomic_DNA"/>
</dbReference>
<protein>
    <recommendedName>
        <fullName evidence="3">Acetylesterase</fullName>
    </recommendedName>
</protein>
<proteinExistence type="predicted"/>
<keyword evidence="2" id="KW-1185">Reference proteome</keyword>
<evidence type="ECO:0000313" key="2">
    <source>
        <dbReference type="Proteomes" id="UP000186341"/>
    </source>
</evidence>
<dbReference type="RefSeq" id="WP_075818020.1">
    <property type="nucleotide sequence ID" value="NZ_CAJUTZ010000110.1"/>
</dbReference>
<dbReference type="Proteomes" id="UP000186341">
    <property type="component" value="Unassembled WGS sequence"/>
</dbReference>
<name>A0A1U7NI87_9FIRM</name>
<dbReference type="Gene3D" id="3.40.50.1820">
    <property type="entry name" value="alpha/beta hydrolase"/>
    <property type="match status" value="1"/>
</dbReference>
<accession>A0A1U7NI87</accession>
<evidence type="ECO:0000313" key="1">
    <source>
        <dbReference type="EMBL" id="OLU41982.1"/>
    </source>
</evidence>
<dbReference type="PANTHER" id="PTHR48098">
    <property type="entry name" value="ENTEROCHELIN ESTERASE-RELATED"/>
    <property type="match status" value="1"/>
</dbReference>
<dbReference type="PANTHER" id="PTHR48098:SF1">
    <property type="entry name" value="DIACYLGLYCEROL ACYLTRANSFERASE_MYCOLYLTRANSFERASE AG85A"/>
    <property type="match status" value="1"/>
</dbReference>
<dbReference type="GO" id="GO:0016747">
    <property type="term" value="F:acyltransferase activity, transferring groups other than amino-acyl groups"/>
    <property type="evidence" value="ECO:0007669"/>
    <property type="project" value="TreeGrafter"/>
</dbReference>
<dbReference type="AlphaFoldDB" id="A0A1U7NI87"/>
<organism evidence="1 2">
    <name type="scientific">Ileibacterium valens</name>
    <dbReference type="NCBI Taxonomy" id="1862668"/>
    <lineage>
        <taxon>Bacteria</taxon>
        <taxon>Bacillati</taxon>
        <taxon>Bacillota</taxon>
        <taxon>Erysipelotrichia</taxon>
        <taxon>Erysipelotrichales</taxon>
        <taxon>Erysipelotrichaceae</taxon>
        <taxon>Ileibacterium</taxon>
    </lineage>
</organism>
<dbReference type="Pfam" id="PF00756">
    <property type="entry name" value="Esterase"/>
    <property type="match status" value="1"/>
</dbReference>